<dbReference type="GO" id="GO:0045892">
    <property type="term" value="P:negative regulation of DNA-templated transcription"/>
    <property type="evidence" value="ECO:0007669"/>
    <property type="project" value="TreeGrafter"/>
</dbReference>
<reference evidence="6 7" key="1">
    <citation type="submission" date="2013-08" db="EMBL/GenBank/DDBJ databases">
        <title>Genome sequencing of Cellulomonas bogoriensis 69B4.</title>
        <authorList>
            <person name="Chen F."/>
            <person name="Li Y."/>
            <person name="Wang G."/>
        </authorList>
    </citation>
    <scope>NUCLEOTIDE SEQUENCE [LARGE SCALE GENOMIC DNA]</scope>
    <source>
        <strain evidence="6 7">69B4</strain>
    </source>
</reference>
<evidence type="ECO:0000313" key="7">
    <source>
        <dbReference type="Proteomes" id="UP000054314"/>
    </source>
</evidence>
<feature type="domain" description="HTH gntR-type" evidence="5">
    <location>
        <begin position="1"/>
        <end position="70"/>
    </location>
</feature>
<accession>A0A0A0C1E3</accession>
<dbReference type="PRINTS" id="PR00035">
    <property type="entry name" value="HTHGNTR"/>
</dbReference>
<evidence type="ECO:0000313" key="6">
    <source>
        <dbReference type="EMBL" id="KGM13742.1"/>
    </source>
</evidence>
<dbReference type="Pfam" id="PF00392">
    <property type="entry name" value="GntR"/>
    <property type="match status" value="1"/>
</dbReference>
<comment type="caution">
    <text evidence="6">The sequence shown here is derived from an EMBL/GenBank/DDBJ whole genome shotgun (WGS) entry which is preliminary data.</text>
</comment>
<gene>
    <name evidence="6" type="ORF">N869_10430</name>
</gene>
<dbReference type="InterPro" id="IPR050679">
    <property type="entry name" value="Bact_HTH_transcr_reg"/>
</dbReference>
<evidence type="ECO:0000256" key="1">
    <source>
        <dbReference type="ARBA" id="ARBA00023015"/>
    </source>
</evidence>
<dbReference type="SUPFAM" id="SSF46785">
    <property type="entry name" value="Winged helix' DNA-binding domain"/>
    <property type="match status" value="1"/>
</dbReference>
<dbReference type="PANTHER" id="PTHR44846">
    <property type="entry name" value="MANNOSYL-D-GLYCERATE TRANSPORT/METABOLISM SYSTEM REPRESSOR MNGR-RELATED"/>
    <property type="match status" value="1"/>
</dbReference>
<dbReference type="SMART" id="SM00866">
    <property type="entry name" value="UTRA"/>
    <property type="match status" value="1"/>
</dbReference>
<evidence type="ECO:0000256" key="2">
    <source>
        <dbReference type="ARBA" id="ARBA00023125"/>
    </source>
</evidence>
<dbReference type="PROSITE" id="PS50949">
    <property type="entry name" value="HTH_GNTR"/>
    <property type="match status" value="1"/>
</dbReference>
<dbReference type="InterPro" id="IPR011663">
    <property type="entry name" value="UTRA"/>
</dbReference>
<feature type="region of interest" description="Disordered" evidence="4">
    <location>
        <begin position="240"/>
        <end position="271"/>
    </location>
</feature>
<dbReference type="InterPro" id="IPR036390">
    <property type="entry name" value="WH_DNA-bd_sf"/>
</dbReference>
<dbReference type="Pfam" id="PF07702">
    <property type="entry name" value="UTRA"/>
    <property type="match status" value="1"/>
</dbReference>
<dbReference type="SMART" id="SM00345">
    <property type="entry name" value="HTH_GNTR"/>
    <property type="match status" value="1"/>
</dbReference>
<feature type="compositionally biased region" description="Polar residues" evidence="4">
    <location>
        <begin position="262"/>
        <end position="271"/>
    </location>
</feature>
<keyword evidence="1" id="KW-0805">Transcription regulation</keyword>
<dbReference type="Gene3D" id="3.40.1410.10">
    <property type="entry name" value="Chorismate lyase-like"/>
    <property type="match status" value="1"/>
</dbReference>
<dbReference type="GO" id="GO:0003700">
    <property type="term" value="F:DNA-binding transcription factor activity"/>
    <property type="evidence" value="ECO:0007669"/>
    <property type="project" value="InterPro"/>
</dbReference>
<organism evidence="6 7">
    <name type="scientific">Cellulomonas bogoriensis 69B4 = DSM 16987</name>
    <dbReference type="NCBI Taxonomy" id="1386082"/>
    <lineage>
        <taxon>Bacteria</taxon>
        <taxon>Bacillati</taxon>
        <taxon>Actinomycetota</taxon>
        <taxon>Actinomycetes</taxon>
        <taxon>Micrococcales</taxon>
        <taxon>Cellulomonadaceae</taxon>
        <taxon>Cellulomonas</taxon>
    </lineage>
</organism>
<dbReference type="InterPro" id="IPR028978">
    <property type="entry name" value="Chorismate_lyase_/UTRA_dom_sf"/>
</dbReference>
<protein>
    <submittedName>
        <fullName evidence="6">GntR family transcriptional regulator</fullName>
    </submittedName>
</protein>
<keyword evidence="2" id="KW-0238">DNA-binding</keyword>
<dbReference type="AlphaFoldDB" id="A0A0A0C1E3"/>
<dbReference type="PANTHER" id="PTHR44846:SF1">
    <property type="entry name" value="MANNOSYL-D-GLYCERATE TRANSPORT_METABOLISM SYSTEM REPRESSOR MNGR-RELATED"/>
    <property type="match status" value="1"/>
</dbReference>
<dbReference type="InterPro" id="IPR000524">
    <property type="entry name" value="Tscrpt_reg_HTH_GntR"/>
</dbReference>
<sequence>MSGEEVAGLLRSMLRRDELGPGDRLGDERSLAAELGVTRHRLREALGVLEEQGLLRRRIGRGGGVFVSDGRIERNLNTIEGLPDITRVQGVRLTTTLLRCELTLARPHDLRQLRLAPGAYVHHVLRLRNADGRGLSLEDTRVPADLFPDLARHDLSHLYRLFRDVYDIHPELSDESVEVAYATIDEADTLGVLPGTTLLRLTRVTQDAGGRPIECATERFVADRMRFHLRRYGVVGNAHVDQRQGDGDPDVQRPVSRRPATRSVQQPHAHY</sequence>
<dbReference type="GO" id="GO:0003677">
    <property type="term" value="F:DNA binding"/>
    <property type="evidence" value="ECO:0007669"/>
    <property type="project" value="UniProtKB-KW"/>
</dbReference>
<dbReference type="SUPFAM" id="SSF64288">
    <property type="entry name" value="Chorismate lyase-like"/>
    <property type="match status" value="1"/>
</dbReference>
<dbReference type="EMBL" id="AXCZ01000026">
    <property type="protein sequence ID" value="KGM13742.1"/>
    <property type="molecule type" value="Genomic_DNA"/>
</dbReference>
<evidence type="ECO:0000256" key="3">
    <source>
        <dbReference type="ARBA" id="ARBA00023163"/>
    </source>
</evidence>
<dbReference type="Proteomes" id="UP000054314">
    <property type="component" value="Unassembled WGS sequence"/>
</dbReference>
<keyword evidence="3" id="KW-0804">Transcription</keyword>
<proteinExistence type="predicted"/>
<name>A0A0A0C1E3_9CELL</name>
<evidence type="ECO:0000259" key="5">
    <source>
        <dbReference type="PROSITE" id="PS50949"/>
    </source>
</evidence>
<dbReference type="Gene3D" id="1.10.10.10">
    <property type="entry name" value="Winged helix-like DNA-binding domain superfamily/Winged helix DNA-binding domain"/>
    <property type="match status" value="1"/>
</dbReference>
<dbReference type="InterPro" id="IPR036388">
    <property type="entry name" value="WH-like_DNA-bd_sf"/>
</dbReference>
<keyword evidence="7" id="KW-1185">Reference proteome</keyword>
<evidence type="ECO:0000256" key="4">
    <source>
        <dbReference type="SAM" id="MobiDB-lite"/>
    </source>
</evidence>